<protein>
    <submittedName>
        <fullName evidence="1">Uncharacterized protein</fullName>
    </submittedName>
</protein>
<dbReference type="RefSeq" id="WP_240319894.1">
    <property type="nucleotide sequence ID" value="NZ_FNTL01000004.1"/>
</dbReference>
<organism evidence="1 2">
    <name type="scientific">Rhodococcus jostii</name>
    <dbReference type="NCBI Taxonomy" id="132919"/>
    <lineage>
        <taxon>Bacteria</taxon>
        <taxon>Bacillati</taxon>
        <taxon>Actinomycetota</taxon>
        <taxon>Actinomycetes</taxon>
        <taxon>Mycobacteriales</taxon>
        <taxon>Nocardiaceae</taxon>
        <taxon>Rhodococcus</taxon>
    </lineage>
</organism>
<name>A0A1H5F6T4_RHOJO</name>
<dbReference type="AlphaFoldDB" id="A0A1H5F6T4"/>
<dbReference type="Proteomes" id="UP000183407">
    <property type="component" value="Unassembled WGS sequence"/>
</dbReference>
<evidence type="ECO:0000313" key="1">
    <source>
        <dbReference type="EMBL" id="SED98848.1"/>
    </source>
</evidence>
<proteinExistence type="predicted"/>
<sequence>MACMLGGIDYWDRTISLSSELQALTEEAATELTRFDVEIGHITAPFASILLRTESASRSAIENLTSGARHIALAELGEHASRNARLIVGNVRAMQAAWNCPTPSTSRAILRTHRSVRSPTAAPSCRTWNLFAPTGAAV</sequence>
<dbReference type="EMBL" id="FNTL01000004">
    <property type="protein sequence ID" value="SED98848.1"/>
    <property type="molecule type" value="Genomic_DNA"/>
</dbReference>
<reference evidence="2" key="1">
    <citation type="submission" date="2016-10" db="EMBL/GenBank/DDBJ databases">
        <authorList>
            <person name="Varghese N."/>
        </authorList>
    </citation>
    <scope>NUCLEOTIDE SEQUENCE [LARGE SCALE GENOMIC DNA]</scope>
    <source>
        <strain evidence="2">DSM 44719</strain>
    </source>
</reference>
<gene>
    <name evidence="1" type="ORF">SAMN04490220_6276</name>
</gene>
<accession>A0A1H5F6T4</accession>
<evidence type="ECO:0000313" key="2">
    <source>
        <dbReference type="Proteomes" id="UP000183407"/>
    </source>
</evidence>